<evidence type="ECO:0000259" key="1">
    <source>
        <dbReference type="Pfam" id="PF08878"/>
    </source>
</evidence>
<proteinExistence type="predicted"/>
<accession>A0AB36RKY9</accession>
<evidence type="ECO:0000313" key="2">
    <source>
        <dbReference type="EMBL" id="PAT09960.1"/>
    </source>
</evidence>
<dbReference type="EMBL" id="NSGP01000011">
    <property type="protein sequence ID" value="PAT09960.1"/>
    <property type="molecule type" value="Genomic_DNA"/>
</dbReference>
<name>A0AB36RKY9_9CORY</name>
<sequence length="328" mass="36812">MVDAINSDDSAELGLTFAYRDEFLDLFYDPSDLQINSRTSCKLSVLKIENGDFILDRLYEALSDASLSYVLSRREIQDFQADPMRAMKITNDVRSRFQKPNAKNGEGGEVLLYALLETITGAPKLLSKMGLKTNNEMPIFGSDGLHLLKVDDKNYQLIFGESKMYGDLGEAISNAFLSMYNASQDRFVQDRCLVAPQLMRETVSDAQLKFIESVLTPTAGSGSSRPQQAFGVFVAFDIEVDDYPLAIHSDEEIKAEYLSRANDKMAAKIPLIRKKIHQYGFDAVPFHIFAIPFLKKMVNGEQLGAAQARVEMQRHLRFGHVPKDQDVA</sequence>
<comment type="caution">
    <text evidence="2">The sequence shown here is derived from an EMBL/GenBank/DDBJ whole genome shotgun (WGS) entry which is preliminary data.</text>
</comment>
<feature type="domain" description="Anti-bacteriophage protein A/HamA C-terminal" evidence="1">
    <location>
        <begin position="22"/>
        <end position="296"/>
    </location>
</feature>
<dbReference type="RefSeq" id="WP_095555367.1">
    <property type="nucleotide sequence ID" value="NZ_NSGP01000011.1"/>
</dbReference>
<dbReference type="Pfam" id="PF08878">
    <property type="entry name" value="HamA"/>
    <property type="match status" value="1"/>
</dbReference>
<dbReference type="Proteomes" id="UP000218041">
    <property type="component" value="Unassembled WGS sequence"/>
</dbReference>
<evidence type="ECO:0000313" key="3">
    <source>
        <dbReference type="Proteomes" id="UP000218041"/>
    </source>
</evidence>
<gene>
    <name evidence="2" type="ORF">CKJ80_08325</name>
</gene>
<organism evidence="2 3">
    <name type="scientific">Corynebacterium hadale</name>
    <dbReference type="NCBI Taxonomy" id="2026255"/>
    <lineage>
        <taxon>Bacteria</taxon>
        <taxon>Bacillati</taxon>
        <taxon>Actinomycetota</taxon>
        <taxon>Actinomycetes</taxon>
        <taxon>Mycobacteriales</taxon>
        <taxon>Corynebacteriaceae</taxon>
        <taxon>Corynebacterium</taxon>
    </lineage>
</organism>
<protein>
    <recommendedName>
        <fullName evidence="1">Anti-bacteriophage protein A/HamA C-terminal domain-containing protein</fullName>
    </recommendedName>
</protein>
<dbReference type="InterPro" id="IPR014976">
    <property type="entry name" value="AbpA_HamA_C"/>
</dbReference>
<dbReference type="AlphaFoldDB" id="A0AB36RKY9"/>
<reference evidence="2 3" key="1">
    <citation type="submission" date="2017-08" db="EMBL/GenBank/DDBJ databases">
        <title>Whole genome sequences of 6 clinical strains closest to Corynebacterium imitans.</title>
        <authorList>
            <person name="Bernier A.-M."/>
            <person name="Burdz T."/>
            <person name="Bernard K."/>
        </authorList>
    </citation>
    <scope>NUCLEOTIDE SEQUENCE [LARGE SCALE GENOMIC DNA]</scope>
    <source>
        <strain evidence="2 3">NML92-0415</strain>
    </source>
</reference>